<dbReference type="AlphaFoldDB" id="A0A0F6IJW3"/>
<accession>A0A0F6IJW3</accession>
<proteinExistence type="predicted"/>
<protein>
    <submittedName>
        <fullName evidence="1">Uncharacterized protein</fullName>
    </submittedName>
</protein>
<sequence length="48" mass="5917">METVDWSSFVKLHYRIFQQFYLFFMKKLGFYKTNSYAELTLLGSFFNE</sequence>
<dbReference type="EMBL" id="AKWR02000036">
    <property type="protein sequence ID" value="EMJ38338.1"/>
    <property type="molecule type" value="Genomic_DNA"/>
</dbReference>
<evidence type="ECO:0000313" key="1">
    <source>
        <dbReference type="EMBL" id="EMJ38338.1"/>
    </source>
</evidence>
<gene>
    <name evidence="1" type="ORF">LEP1GSC079_3655</name>
</gene>
<reference evidence="1 2" key="1">
    <citation type="submission" date="2013-01" db="EMBL/GenBank/DDBJ databases">
        <authorList>
            <person name="Harkins D.M."/>
            <person name="Durkin A.S."/>
            <person name="Brinkac L.M."/>
            <person name="Haft D.H."/>
            <person name="Selengut J.D."/>
            <person name="Sanka R."/>
            <person name="DePew J."/>
            <person name="Purushe J."/>
            <person name="Peacock S.J."/>
            <person name="Thaipadungpanit J."/>
            <person name="Wuthiekanun V.W."/>
            <person name="Day N.P."/>
            <person name="Vinetz J.M."/>
            <person name="Sutton G.G."/>
            <person name="Nierman W.C."/>
            <person name="Fouts D.E."/>
        </authorList>
    </citation>
    <scope>NUCLEOTIDE SEQUENCE [LARGE SCALE GENOMIC DNA]</scope>
    <source>
        <strain evidence="1 2">FPW1039</strain>
    </source>
</reference>
<dbReference type="Proteomes" id="UP000012164">
    <property type="component" value="Unassembled WGS sequence"/>
</dbReference>
<name>A0A0F6IJW3_LEPIR</name>
<evidence type="ECO:0000313" key="2">
    <source>
        <dbReference type="Proteomes" id="UP000012164"/>
    </source>
</evidence>
<organism evidence="1 2">
    <name type="scientific">Leptospira interrogans str. FPW1039</name>
    <dbReference type="NCBI Taxonomy" id="1193040"/>
    <lineage>
        <taxon>Bacteria</taxon>
        <taxon>Pseudomonadati</taxon>
        <taxon>Spirochaetota</taxon>
        <taxon>Spirochaetia</taxon>
        <taxon>Leptospirales</taxon>
        <taxon>Leptospiraceae</taxon>
        <taxon>Leptospira</taxon>
    </lineage>
</organism>
<comment type="caution">
    <text evidence="1">The sequence shown here is derived from an EMBL/GenBank/DDBJ whole genome shotgun (WGS) entry which is preliminary data.</text>
</comment>